<gene>
    <name evidence="8" type="ORF">A45J_2110</name>
</gene>
<keyword evidence="5 6" id="KW-0472">Membrane</keyword>
<comment type="caution">
    <text evidence="8">The sequence shown here is derived from an EMBL/GenBank/DDBJ whole genome shotgun (WGS) entry which is preliminary data.</text>
</comment>
<evidence type="ECO:0000256" key="2">
    <source>
        <dbReference type="ARBA" id="ARBA00022475"/>
    </source>
</evidence>
<dbReference type="GO" id="GO:0016757">
    <property type="term" value="F:glycosyltransferase activity"/>
    <property type="evidence" value="ECO:0007669"/>
    <property type="project" value="UniProtKB-KW"/>
</dbReference>
<feature type="transmembrane region" description="Helical" evidence="6">
    <location>
        <begin position="192"/>
        <end position="212"/>
    </location>
</feature>
<keyword evidence="4 8" id="KW-0808">Transferase</keyword>
<comment type="subcellular location">
    <subcellularLocation>
        <location evidence="1">Cell membrane</location>
    </subcellularLocation>
</comment>
<dbReference type="EMBL" id="BLAB01000001">
    <property type="protein sequence ID" value="GER94349.1"/>
    <property type="molecule type" value="Genomic_DNA"/>
</dbReference>
<dbReference type="InterPro" id="IPR026461">
    <property type="entry name" value="Trfase_2_rSAM/seldom_assoc"/>
</dbReference>
<evidence type="ECO:0000313" key="8">
    <source>
        <dbReference type="EMBL" id="GER94349.1"/>
    </source>
</evidence>
<keyword evidence="3" id="KW-0328">Glycosyltransferase</keyword>
<dbReference type="InterPro" id="IPR001173">
    <property type="entry name" value="Glyco_trans_2-like"/>
</dbReference>
<organism evidence="8">
    <name type="scientific">hot springs metagenome</name>
    <dbReference type="NCBI Taxonomy" id="433727"/>
    <lineage>
        <taxon>unclassified sequences</taxon>
        <taxon>metagenomes</taxon>
        <taxon>ecological metagenomes</taxon>
    </lineage>
</organism>
<accession>A0A5J4L887</accession>
<dbReference type="CDD" id="cd02522">
    <property type="entry name" value="GT_2_like_a"/>
    <property type="match status" value="1"/>
</dbReference>
<dbReference type="PANTHER" id="PTHR43646">
    <property type="entry name" value="GLYCOSYLTRANSFERASE"/>
    <property type="match status" value="1"/>
</dbReference>
<proteinExistence type="predicted"/>
<keyword evidence="2" id="KW-1003">Cell membrane</keyword>
<dbReference type="GO" id="GO:0005886">
    <property type="term" value="C:plasma membrane"/>
    <property type="evidence" value="ECO:0007669"/>
    <property type="project" value="UniProtKB-SubCell"/>
</dbReference>
<keyword evidence="6" id="KW-1133">Transmembrane helix</keyword>
<dbReference type="Gene3D" id="3.90.550.10">
    <property type="entry name" value="Spore Coat Polysaccharide Biosynthesis Protein SpsA, Chain A"/>
    <property type="match status" value="1"/>
</dbReference>
<dbReference type="InterPro" id="IPR029044">
    <property type="entry name" value="Nucleotide-diphossugar_trans"/>
</dbReference>
<reference evidence="8" key="1">
    <citation type="submission" date="2019-10" db="EMBL/GenBank/DDBJ databases">
        <title>Metagenomic sequencing of thiosulfate-disproportionating enrichment culture.</title>
        <authorList>
            <person name="Umezawa K."/>
            <person name="Kojima H."/>
            <person name="Fukui M."/>
        </authorList>
    </citation>
    <scope>NUCLEOTIDE SEQUENCE</scope>
    <source>
        <strain evidence="8">45J</strain>
    </source>
</reference>
<dbReference type="Pfam" id="PF00535">
    <property type="entry name" value="Glycos_transf_2"/>
    <property type="match status" value="1"/>
</dbReference>
<dbReference type="SUPFAM" id="SSF53448">
    <property type="entry name" value="Nucleotide-diphospho-sugar transferases"/>
    <property type="match status" value="1"/>
</dbReference>
<dbReference type="PANTHER" id="PTHR43646:SF2">
    <property type="entry name" value="GLYCOSYLTRANSFERASE 2-LIKE DOMAIN-CONTAINING PROTEIN"/>
    <property type="match status" value="1"/>
</dbReference>
<evidence type="ECO:0000256" key="4">
    <source>
        <dbReference type="ARBA" id="ARBA00022679"/>
    </source>
</evidence>
<evidence type="ECO:0000256" key="6">
    <source>
        <dbReference type="SAM" id="Phobius"/>
    </source>
</evidence>
<evidence type="ECO:0000256" key="1">
    <source>
        <dbReference type="ARBA" id="ARBA00004236"/>
    </source>
</evidence>
<evidence type="ECO:0000256" key="3">
    <source>
        <dbReference type="ARBA" id="ARBA00022676"/>
    </source>
</evidence>
<dbReference type="NCBIfam" id="TIGR04283">
    <property type="entry name" value="glyco_like_mftF"/>
    <property type="match status" value="1"/>
</dbReference>
<dbReference type="AlphaFoldDB" id="A0A5J4L887"/>
<protein>
    <submittedName>
        <fullName evidence="8">Glycosyl transferase</fullName>
    </submittedName>
</protein>
<keyword evidence="6" id="KW-0812">Transmembrane</keyword>
<name>A0A5J4L887_9ZZZZ</name>
<evidence type="ECO:0000259" key="7">
    <source>
        <dbReference type="Pfam" id="PF00535"/>
    </source>
</evidence>
<sequence length="222" mass="25264">MKISVIIPAFNEEKHIKACIKSAKNIEPFEIIVVDGGSTDKTKELAKEEGVFVIQSPKGRGIQMNIGASIANGDILLFLHADSVITNRVDIRDYIAMGYIGGFFRLRFNDSSISTRLVEFFANLRARMLSLPYGDQAIFIKNDLFKKIGGFKEYPFLEDIEFVRRLKKIGKLRYIQHNVIASSRRIQKGYPFSPILISMRNALIVLLFMLGVSPHTLLKFYR</sequence>
<evidence type="ECO:0000256" key="5">
    <source>
        <dbReference type="ARBA" id="ARBA00023136"/>
    </source>
</evidence>
<feature type="domain" description="Glycosyltransferase 2-like" evidence="7">
    <location>
        <begin position="4"/>
        <end position="86"/>
    </location>
</feature>